<dbReference type="EMBL" id="JABFDN010000003">
    <property type="protein sequence ID" value="NPU65794.1"/>
    <property type="molecule type" value="Genomic_DNA"/>
</dbReference>
<dbReference type="SUPFAM" id="SSF55136">
    <property type="entry name" value="Probable bacterial effector-binding domain"/>
    <property type="match status" value="1"/>
</dbReference>
<sequence>MLVWSIGLVVLALAGAAIAAGPIMSRVEHPRYDVVRRDGAFEIRAYAPMIIAQAEVHGARKPAIEEGFRIIGGYIFGANQGKAKIAMTAPVQQQATVLTPAGNETGSDRWSVSFVMPSSWTLDTLPPPADGRIKLSPVPAQRMVALTFSGSYSDGILADKTRELRDYAQRQGLTVSGAPLLAFYNPPWTLPMLRRNEVMLACDC</sequence>
<dbReference type="InterPro" id="IPR006917">
    <property type="entry name" value="SOUL_heme-bd"/>
</dbReference>
<comment type="caution">
    <text evidence="1">The sequence shown here is derived from an EMBL/GenBank/DDBJ whole genome shotgun (WGS) entry which is preliminary data.</text>
</comment>
<dbReference type="Gene3D" id="3.20.80.10">
    <property type="entry name" value="Regulatory factor, effector binding domain"/>
    <property type="match status" value="1"/>
</dbReference>
<reference evidence="1" key="1">
    <citation type="submission" date="2020-05" db="EMBL/GenBank/DDBJ databases">
        <title>Nod-independent and nitrogen-fixing Bradyrhizobium aeschynomene sp. nov. isolated from nodules of Aeschynomene indica.</title>
        <authorList>
            <person name="Zhang Z."/>
        </authorList>
    </citation>
    <scope>NUCLEOTIDE SEQUENCE</scope>
    <source>
        <strain evidence="1">83012</strain>
    </source>
</reference>
<proteinExistence type="predicted"/>
<evidence type="ECO:0000313" key="2">
    <source>
        <dbReference type="Proteomes" id="UP000886476"/>
    </source>
</evidence>
<evidence type="ECO:0000313" key="1">
    <source>
        <dbReference type="EMBL" id="NPU65794.1"/>
    </source>
</evidence>
<organism evidence="1 2">
    <name type="scientific">Bradyrhizobium aeschynomenes</name>
    <dbReference type="NCBI Taxonomy" id="2734909"/>
    <lineage>
        <taxon>Bacteria</taxon>
        <taxon>Pseudomonadati</taxon>
        <taxon>Pseudomonadota</taxon>
        <taxon>Alphaproteobacteria</taxon>
        <taxon>Hyphomicrobiales</taxon>
        <taxon>Nitrobacteraceae</taxon>
        <taxon>Bradyrhizobium</taxon>
    </lineage>
</organism>
<dbReference type="InterPro" id="IPR011256">
    <property type="entry name" value="Reg_factor_effector_dom_sf"/>
</dbReference>
<protein>
    <submittedName>
        <fullName evidence="1">Heme-binding protein</fullName>
    </submittedName>
</protein>
<dbReference type="Pfam" id="PF04832">
    <property type="entry name" value="SOUL"/>
    <property type="match status" value="1"/>
</dbReference>
<dbReference type="PANTHER" id="PTHR11220:SF58">
    <property type="entry name" value="SOUL HEME-BINDING FAMILY PROTEIN"/>
    <property type="match status" value="1"/>
</dbReference>
<dbReference type="Proteomes" id="UP000886476">
    <property type="component" value="Unassembled WGS sequence"/>
</dbReference>
<keyword evidence="2" id="KW-1185">Reference proteome</keyword>
<gene>
    <name evidence="1" type="ORF">HL667_12390</name>
</gene>
<accession>A0ABX2CC59</accession>
<dbReference type="RefSeq" id="WP_172110873.1">
    <property type="nucleotide sequence ID" value="NZ_JABFDN010000003.1"/>
</dbReference>
<dbReference type="PANTHER" id="PTHR11220">
    <property type="entry name" value="HEME-BINDING PROTEIN-RELATED"/>
    <property type="match status" value="1"/>
</dbReference>
<name>A0ABX2CC59_9BRAD</name>